<keyword evidence="2" id="KW-1185">Reference proteome</keyword>
<evidence type="ECO:0000313" key="2">
    <source>
        <dbReference type="Proteomes" id="UP000299102"/>
    </source>
</evidence>
<proteinExistence type="predicted"/>
<organism evidence="1 2">
    <name type="scientific">Eumeta variegata</name>
    <name type="common">Bagworm moth</name>
    <name type="synonym">Eumeta japonica</name>
    <dbReference type="NCBI Taxonomy" id="151549"/>
    <lineage>
        <taxon>Eukaryota</taxon>
        <taxon>Metazoa</taxon>
        <taxon>Ecdysozoa</taxon>
        <taxon>Arthropoda</taxon>
        <taxon>Hexapoda</taxon>
        <taxon>Insecta</taxon>
        <taxon>Pterygota</taxon>
        <taxon>Neoptera</taxon>
        <taxon>Endopterygota</taxon>
        <taxon>Lepidoptera</taxon>
        <taxon>Glossata</taxon>
        <taxon>Ditrysia</taxon>
        <taxon>Tineoidea</taxon>
        <taxon>Psychidae</taxon>
        <taxon>Oiketicinae</taxon>
        <taxon>Eumeta</taxon>
    </lineage>
</organism>
<evidence type="ECO:0000313" key="1">
    <source>
        <dbReference type="EMBL" id="GBP52690.1"/>
    </source>
</evidence>
<sequence length="107" mass="11662">MSSFRDRAWPTARAVSGCVSIQATAFCRALVSDKRENIAPTTARGRTLTYVFLRQMATSALCFRNRKVTDKTLGAPENGVKLSVRDFAAASAETVVDPRPDPGRRGD</sequence>
<dbReference type="EMBL" id="BGZK01000608">
    <property type="protein sequence ID" value="GBP52690.1"/>
    <property type="molecule type" value="Genomic_DNA"/>
</dbReference>
<accession>A0A4C1WPA2</accession>
<reference evidence="1 2" key="1">
    <citation type="journal article" date="2019" name="Commun. Biol.">
        <title>The bagworm genome reveals a unique fibroin gene that provides high tensile strength.</title>
        <authorList>
            <person name="Kono N."/>
            <person name="Nakamura H."/>
            <person name="Ohtoshi R."/>
            <person name="Tomita M."/>
            <person name="Numata K."/>
            <person name="Arakawa K."/>
        </authorList>
    </citation>
    <scope>NUCLEOTIDE SEQUENCE [LARGE SCALE GENOMIC DNA]</scope>
</reference>
<dbReference type="AlphaFoldDB" id="A0A4C1WPA2"/>
<comment type="caution">
    <text evidence="1">The sequence shown here is derived from an EMBL/GenBank/DDBJ whole genome shotgun (WGS) entry which is preliminary data.</text>
</comment>
<name>A0A4C1WPA2_EUMVA</name>
<protein>
    <submittedName>
        <fullName evidence="1">Uncharacterized protein</fullName>
    </submittedName>
</protein>
<dbReference type="Proteomes" id="UP000299102">
    <property type="component" value="Unassembled WGS sequence"/>
</dbReference>
<gene>
    <name evidence="1" type="ORF">EVAR_43891_1</name>
</gene>